<evidence type="ECO:0000313" key="6">
    <source>
        <dbReference type="Proteomes" id="UP000282971"/>
    </source>
</evidence>
<dbReference type="EMBL" id="SACN01000002">
    <property type="protein sequence ID" value="RVT91065.1"/>
    <property type="molecule type" value="Genomic_DNA"/>
</dbReference>
<evidence type="ECO:0000256" key="1">
    <source>
        <dbReference type="ARBA" id="ARBA00006484"/>
    </source>
</evidence>
<keyword evidence="2" id="KW-0521">NADP</keyword>
<comment type="similarity">
    <text evidence="1 4">Belongs to the short-chain dehydrogenases/reductases (SDR) family.</text>
</comment>
<dbReference type="Pfam" id="PF00106">
    <property type="entry name" value="adh_short"/>
    <property type="match status" value="1"/>
</dbReference>
<dbReference type="InterPro" id="IPR036291">
    <property type="entry name" value="NAD(P)-bd_dom_sf"/>
</dbReference>
<dbReference type="OrthoDB" id="7191281at2"/>
<gene>
    <name evidence="5" type="ORF">EOD43_16180</name>
</gene>
<sequence>MASARRAGSIQEDGLAEGLAGGTAVVTGAAGGIGLGIARAAADAGMSLVIADIAADRLAAVEKEFRDRGIDVLAIVTNTADAASVERMAAQAIERFGAPRLLVNNAGVEMMGDIWELPAEQWQRIIDINVLGPVHGVRAFAPAMIAAGTPSYIANITSIGGLGMSGGQAPYIVSKHALLSFTECLYLELAEAAPHIKVSAVLPGPVATRIFTDAVALTEKAHIAQAHDQMEAVLAQGMSGDDAGRKIVDQIVEGRFWISPHPEMMEGAAQSRAAYLAGLHTPAQRVRPSYQSK</sequence>
<dbReference type="InterPro" id="IPR002347">
    <property type="entry name" value="SDR_fam"/>
</dbReference>
<comment type="caution">
    <text evidence="5">The sequence shown here is derived from an EMBL/GenBank/DDBJ whole genome shotgun (WGS) entry which is preliminary data.</text>
</comment>
<dbReference type="Proteomes" id="UP000282971">
    <property type="component" value="Unassembled WGS sequence"/>
</dbReference>
<dbReference type="CDD" id="cd05233">
    <property type="entry name" value="SDR_c"/>
    <property type="match status" value="1"/>
</dbReference>
<keyword evidence="3" id="KW-0560">Oxidoreductase</keyword>
<dbReference type="PRINTS" id="PR00081">
    <property type="entry name" value="GDHRDH"/>
</dbReference>
<evidence type="ECO:0000256" key="4">
    <source>
        <dbReference type="RuleBase" id="RU000363"/>
    </source>
</evidence>
<protein>
    <submittedName>
        <fullName evidence="5">SDR family NAD(P)-dependent oxidoreductase</fullName>
    </submittedName>
</protein>
<reference evidence="5 6" key="1">
    <citation type="submission" date="2019-01" db="EMBL/GenBank/DDBJ databases">
        <authorList>
            <person name="Chen W.-M."/>
        </authorList>
    </citation>
    <scope>NUCLEOTIDE SEQUENCE [LARGE SCALE GENOMIC DNA]</scope>
    <source>
        <strain evidence="5 6">CCP-7</strain>
    </source>
</reference>
<dbReference type="GO" id="GO:0016491">
    <property type="term" value="F:oxidoreductase activity"/>
    <property type="evidence" value="ECO:0007669"/>
    <property type="project" value="UniProtKB-KW"/>
</dbReference>
<keyword evidence="6" id="KW-1185">Reference proteome</keyword>
<evidence type="ECO:0000313" key="5">
    <source>
        <dbReference type="EMBL" id="RVT91065.1"/>
    </source>
</evidence>
<dbReference type="PRINTS" id="PR00080">
    <property type="entry name" value="SDRFAMILY"/>
</dbReference>
<accession>A0A437M0F8</accession>
<dbReference type="PANTHER" id="PTHR43391:SF14">
    <property type="entry name" value="DEHYDROGENASE_REDUCTASE SDR FAMILY PROTEIN 7-LIKE"/>
    <property type="match status" value="1"/>
</dbReference>
<dbReference type="AlphaFoldDB" id="A0A437M0F8"/>
<evidence type="ECO:0000256" key="2">
    <source>
        <dbReference type="ARBA" id="ARBA00022857"/>
    </source>
</evidence>
<dbReference type="Gene3D" id="3.40.50.720">
    <property type="entry name" value="NAD(P)-binding Rossmann-like Domain"/>
    <property type="match status" value="1"/>
</dbReference>
<proteinExistence type="inferred from homology"/>
<name>A0A437M0F8_9SPHN</name>
<evidence type="ECO:0000256" key="3">
    <source>
        <dbReference type="ARBA" id="ARBA00023002"/>
    </source>
</evidence>
<dbReference type="SUPFAM" id="SSF51735">
    <property type="entry name" value="NAD(P)-binding Rossmann-fold domains"/>
    <property type="match status" value="1"/>
</dbReference>
<organism evidence="5 6">
    <name type="scientific">Sphingomonas crocodyli</name>
    <dbReference type="NCBI Taxonomy" id="1979270"/>
    <lineage>
        <taxon>Bacteria</taxon>
        <taxon>Pseudomonadati</taxon>
        <taxon>Pseudomonadota</taxon>
        <taxon>Alphaproteobacteria</taxon>
        <taxon>Sphingomonadales</taxon>
        <taxon>Sphingomonadaceae</taxon>
        <taxon>Sphingomonas</taxon>
    </lineage>
</organism>
<dbReference type="PANTHER" id="PTHR43391">
    <property type="entry name" value="RETINOL DEHYDROGENASE-RELATED"/>
    <property type="match status" value="1"/>
</dbReference>